<evidence type="ECO:0000259" key="1">
    <source>
        <dbReference type="Pfam" id="PF07929"/>
    </source>
</evidence>
<evidence type="ECO:0000313" key="3">
    <source>
        <dbReference type="Proteomes" id="UP000184536"/>
    </source>
</evidence>
<organism evidence="2 3">
    <name type="scientific">Geosporobacter subterraneus DSM 17957</name>
    <dbReference type="NCBI Taxonomy" id="1121919"/>
    <lineage>
        <taxon>Bacteria</taxon>
        <taxon>Bacillati</taxon>
        <taxon>Bacillota</taxon>
        <taxon>Clostridia</taxon>
        <taxon>Peptostreptococcales</taxon>
        <taxon>Thermotaleaceae</taxon>
        <taxon>Geosporobacter</taxon>
    </lineage>
</organism>
<dbReference type="AlphaFoldDB" id="A0A1M6EJL9"/>
<accession>A0A1M6EJL9</accession>
<gene>
    <name evidence="2" type="ORF">SAMN02745975_00763</name>
</gene>
<sequence>MKLMKAYQIKIELIDSEPLIWRRVVIPADVTFRRLHDTIQFSMGWRDYHLYEFEFPQEKLRITNDEESYEEFKFYFAKYKNKKPTKKEDPYGIIARIIETNVRQSQTVKIDKYLEKYKTLEYIYDFGDYWRHKIELEKTKEDYEFGYPIILEGEGACPPEDVGGLGGYKEFLEAWNDPKHPEHESMRQWGESQYYSEFDIDFRNDLLKTCLKIKKVK</sequence>
<keyword evidence="3" id="KW-1185">Reference proteome</keyword>
<dbReference type="STRING" id="1121919.SAMN02745975_00763"/>
<protein>
    <submittedName>
        <fullName evidence="2">PRiA4b ORF-3-like protein</fullName>
    </submittedName>
</protein>
<dbReference type="Pfam" id="PF07929">
    <property type="entry name" value="PRiA4_ORF3"/>
    <property type="match status" value="1"/>
</dbReference>
<dbReference type="PANTHER" id="PTHR41878">
    <property type="entry name" value="LEXA REPRESSOR-RELATED"/>
    <property type="match status" value="1"/>
</dbReference>
<dbReference type="InterPro" id="IPR024047">
    <property type="entry name" value="MM3350-like_sf"/>
</dbReference>
<evidence type="ECO:0000313" key="2">
    <source>
        <dbReference type="EMBL" id="SHI85586.1"/>
    </source>
</evidence>
<proteinExistence type="predicted"/>
<dbReference type="Gene3D" id="3.10.290.30">
    <property type="entry name" value="MM3350-like"/>
    <property type="match status" value="1"/>
</dbReference>
<dbReference type="SUPFAM" id="SSF159941">
    <property type="entry name" value="MM3350-like"/>
    <property type="match status" value="1"/>
</dbReference>
<name>A0A1M6EJL9_9FIRM</name>
<feature type="domain" description="Plasmid pRiA4b Orf3-like" evidence="1">
    <location>
        <begin position="5"/>
        <end position="200"/>
    </location>
</feature>
<dbReference type="InterPro" id="IPR012912">
    <property type="entry name" value="Plasmid_pRiA4b_Orf3-like"/>
</dbReference>
<reference evidence="3" key="1">
    <citation type="submission" date="2016-11" db="EMBL/GenBank/DDBJ databases">
        <authorList>
            <person name="Varghese N."/>
            <person name="Submissions S."/>
        </authorList>
    </citation>
    <scope>NUCLEOTIDE SEQUENCE [LARGE SCALE GENOMIC DNA]</scope>
    <source>
        <strain evidence="3">DSM 17957</strain>
    </source>
</reference>
<dbReference type="Proteomes" id="UP000184536">
    <property type="component" value="Unassembled WGS sequence"/>
</dbReference>
<dbReference type="EMBL" id="FQZV01000008">
    <property type="protein sequence ID" value="SHI85586.1"/>
    <property type="molecule type" value="Genomic_DNA"/>
</dbReference>
<dbReference type="PANTHER" id="PTHR41878:SF1">
    <property type="entry name" value="TNPR PROTEIN"/>
    <property type="match status" value="1"/>
</dbReference>